<dbReference type="PANTHER" id="PTHR47506:SF1">
    <property type="entry name" value="HTH-TYPE TRANSCRIPTIONAL REGULATOR YJDC"/>
    <property type="match status" value="1"/>
</dbReference>
<proteinExistence type="predicted"/>
<dbReference type="PROSITE" id="PS50977">
    <property type="entry name" value="HTH_TETR_2"/>
    <property type="match status" value="1"/>
</dbReference>
<evidence type="ECO:0000256" key="3">
    <source>
        <dbReference type="ARBA" id="ARBA00023163"/>
    </source>
</evidence>
<keyword evidence="3" id="KW-0804">Transcription</keyword>
<evidence type="ECO:0000313" key="8">
    <source>
        <dbReference type="Proteomes" id="UP000190037"/>
    </source>
</evidence>
<dbReference type="InterPro" id="IPR011075">
    <property type="entry name" value="TetR_C"/>
</dbReference>
<dbReference type="SUPFAM" id="SSF46689">
    <property type="entry name" value="Homeodomain-like"/>
    <property type="match status" value="1"/>
</dbReference>
<keyword evidence="1" id="KW-0805">Transcription regulation</keyword>
<dbReference type="Proteomes" id="UP000190037">
    <property type="component" value="Unassembled WGS sequence"/>
</dbReference>
<evidence type="ECO:0000256" key="1">
    <source>
        <dbReference type="ARBA" id="ARBA00023015"/>
    </source>
</evidence>
<dbReference type="STRING" id="159449.B4N89_32680"/>
<comment type="caution">
    <text evidence="7">The sequence shown here is derived from an EMBL/GenBank/DDBJ whole genome shotgun (WGS) entry which is preliminary data.</text>
</comment>
<dbReference type="GO" id="GO:0003677">
    <property type="term" value="F:DNA binding"/>
    <property type="evidence" value="ECO:0007669"/>
    <property type="project" value="UniProtKB-UniRule"/>
</dbReference>
<dbReference type="Pfam" id="PF16925">
    <property type="entry name" value="TetR_C_13"/>
    <property type="match status" value="1"/>
</dbReference>
<sequence length="200" mass="21580">MSGTQGRPRGFDREAALDRAVLEFWQHGYEATSVSGLTTAMGIKPPSLYAAFGDKRTLFSEAIQRYGATYGAVAGRVLDAEPDARRGMERMLYALAEAYTEPGHPPGCMVITAAVNCTAAAEEVKAELRALREASKAAFRRRIAADVAAGRLPADTDPDDLATYYAAVVQGMSTQAVDGVGRERLERVAELAMRSWPDHP</sequence>
<dbReference type="Pfam" id="PF00440">
    <property type="entry name" value="TetR_N"/>
    <property type="match status" value="1"/>
</dbReference>
<dbReference type="InterPro" id="IPR009057">
    <property type="entry name" value="Homeodomain-like_sf"/>
</dbReference>
<protein>
    <submittedName>
        <fullName evidence="7">TetR family transcriptional regulator</fullName>
    </submittedName>
</protein>
<keyword evidence="8" id="KW-1185">Reference proteome</keyword>
<reference evidence="7 8" key="1">
    <citation type="submission" date="2017-03" db="EMBL/GenBank/DDBJ databases">
        <title>Draft genome sequence of Streptomyces scabrisporus NF3, endophyte isolated from Amphipterygium adstringens.</title>
        <authorList>
            <person name="Vazquez M."/>
            <person name="Ceapa C.D."/>
            <person name="Rodriguez Luna D."/>
            <person name="Sanchez Esquivel S."/>
        </authorList>
    </citation>
    <scope>NUCLEOTIDE SEQUENCE [LARGE SCALE GENOMIC DNA]</scope>
    <source>
        <strain evidence="7 8">NF3</strain>
    </source>
</reference>
<dbReference type="PANTHER" id="PTHR47506">
    <property type="entry name" value="TRANSCRIPTIONAL REGULATORY PROTEIN"/>
    <property type="match status" value="1"/>
</dbReference>
<evidence type="ECO:0000256" key="4">
    <source>
        <dbReference type="PROSITE-ProRule" id="PRU00335"/>
    </source>
</evidence>
<dbReference type="InterPro" id="IPR036271">
    <property type="entry name" value="Tet_transcr_reg_TetR-rel_C_sf"/>
</dbReference>
<keyword evidence="5" id="KW-0175">Coiled coil</keyword>
<dbReference type="Gene3D" id="1.10.357.10">
    <property type="entry name" value="Tetracycline Repressor, domain 2"/>
    <property type="match status" value="1"/>
</dbReference>
<evidence type="ECO:0000256" key="5">
    <source>
        <dbReference type="SAM" id="Coils"/>
    </source>
</evidence>
<dbReference type="Gene3D" id="1.10.10.60">
    <property type="entry name" value="Homeodomain-like"/>
    <property type="match status" value="1"/>
</dbReference>
<dbReference type="OrthoDB" id="9805134at2"/>
<evidence type="ECO:0000256" key="2">
    <source>
        <dbReference type="ARBA" id="ARBA00023125"/>
    </source>
</evidence>
<feature type="domain" description="HTH tetR-type" evidence="6">
    <location>
        <begin position="10"/>
        <end position="70"/>
    </location>
</feature>
<evidence type="ECO:0000313" key="7">
    <source>
        <dbReference type="EMBL" id="OPC79457.1"/>
    </source>
</evidence>
<feature type="DNA-binding region" description="H-T-H motif" evidence="4">
    <location>
        <begin position="33"/>
        <end position="52"/>
    </location>
</feature>
<keyword evidence="2 4" id="KW-0238">DNA-binding</keyword>
<dbReference type="SUPFAM" id="SSF48498">
    <property type="entry name" value="Tetracyclin repressor-like, C-terminal domain"/>
    <property type="match status" value="1"/>
</dbReference>
<feature type="coiled-coil region" evidence="5">
    <location>
        <begin position="114"/>
        <end position="141"/>
    </location>
</feature>
<evidence type="ECO:0000259" key="6">
    <source>
        <dbReference type="PROSITE" id="PS50977"/>
    </source>
</evidence>
<dbReference type="AlphaFoldDB" id="A0A1T3NRD9"/>
<gene>
    <name evidence="7" type="ORF">B4N89_32680</name>
</gene>
<accession>A0A1T3NRD9</accession>
<name>A0A1T3NRD9_9ACTN</name>
<dbReference type="RefSeq" id="WP_078980681.1">
    <property type="nucleotide sequence ID" value="NZ_MWQN01000002.1"/>
</dbReference>
<organism evidence="7 8">
    <name type="scientific">Embleya scabrispora</name>
    <dbReference type="NCBI Taxonomy" id="159449"/>
    <lineage>
        <taxon>Bacteria</taxon>
        <taxon>Bacillati</taxon>
        <taxon>Actinomycetota</taxon>
        <taxon>Actinomycetes</taxon>
        <taxon>Kitasatosporales</taxon>
        <taxon>Streptomycetaceae</taxon>
        <taxon>Embleya</taxon>
    </lineage>
</organism>
<dbReference type="InterPro" id="IPR001647">
    <property type="entry name" value="HTH_TetR"/>
</dbReference>
<dbReference type="EMBL" id="MWQN01000002">
    <property type="protein sequence ID" value="OPC79457.1"/>
    <property type="molecule type" value="Genomic_DNA"/>
</dbReference>